<comment type="caution">
    <text evidence="1">The sequence shown here is derived from an EMBL/GenBank/DDBJ whole genome shotgun (WGS) entry which is preliminary data.</text>
</comment>
<gene>
    <name evidence="1" type="ORF">AM231_19230</name>
</gene>
<accession>A0A0M1NJN7</accession>
<reference evidence="2" key="1">
    <citation type="submission" date="2015-08" db="EMBL/GenBank/DDBJ databases">
        <title>Genome sequencing project for genomic taxonomy and phylogenomics of Bacillus-like bacteria.</title>
        <authorList>
            <person name="Liu B."/>
            <person name="Wang J."/>
            <person name="Zhu Y."/>
            <person name="Liu G."/>
            <person name="Chen Q."/>
            <person name="Chen Z."/>
            <person name="Lan J."/>
            <person name="Che J."/>
            <person name="Ge C."/>
            <person name="Shi H."/>
            <person name="Pan Z."/>
            <person name="Liu X."/>
        </authorList>
    </citation>
    <scope>NUCLEOTIDE SEQUENCE [LARGE SCALE GENOMIC DNA]</scope>
    <source>
        <strain evidence="2">FJAT-22460</strain>
    </source>
</reference>
<evidence type="ECO:0000313" key="1">
    <source>
        <dbReference type="EMBL" id="KOR82453.1"/>
    </source>
</evidence>
<dbReference type="EMBL" id="LIUT01000003">
    <property type="protein sequence ID" value="KOR82453.1"/>
    <property type="molecule type" value="Genomic_DNA"/>
</dbReference>
<evidence type="ECO:0000313" key="2">
    <source>
        <dbReference type="Proteomes" id="UP000036932"/>
    </source>
</evidence>
<keyword evidence="2" id="KW-1185">Reference proteome</keyword>
<sequence>MPGCIAEHAVNPSGTHGLVGAASLATREFAAPPYGLVALYPPQGSLAQECKKIMPMIKGMIFFYCLNLFLL</sequence>
<name>A0A0M1NJN7_9BACL</name>
<dbReference type="Proteomes" id="UP000036932">
    <property type="component" value="Unassembled WGS sequence"/>
</dbReference>
<organism evidence="1 2">
    <name type="scientific">Paenibacillus solani</name>
    <dbReference type="NCBI Taxonomy" id="1705565"/>
    <lineage>
        <taxon>Bacteria</taxon>
        <taxon>Bacillati</taxon>
        <taxon>Bacillota</taxon>
        <taxon>Bacilli</taxon>
        <taxon>Bacillales</taxon>
        <taxon>Paenibacillaceae</taxon>
        <taxon>Paenibacillus</taxon>
    </lineage>
</organism>
<dbReference type="AlphaFoldDB" id="A0A0M1NJN7"/>
<dbReference type="PATRIC" id="fig|1705565.3.peg.5794"/>
<protein>
    <submittedName>
        <fullName evidence="1">Uncharacterized protein</fullName>
    </submittedName>
</protein>
<proteinExistence type="predicted"/>